<dbReference type="EMBL" id="DSPX01000155">
    <property type="protein sequence ID" value="HGG01989.1"/>
    <property type="molecule type" value="Genomic_DNA"/>
</dbReference>
<accession>A0A7C3ZX73</accession>
<dbReference type="Gene3D" id="3.40.50.300">
    <property type="entry name" value="P-loop containing nucleotide triphosphate hydrolases"/>
    <property type="match status" value="1"/>
</dbReference>
<sequence>MTIDDVLQLIRAKWNKELNSVQELVLRQVWDGQTYTNIATTTHYGEHYLRNTASALWQVLSEITNLPITKANFRPALESRGLTAIERELIKEYRRRQQPLAPGEFPGGPVPLGSPFYIDRPPIEALTYQEITKPGSVIRIKAPRKMGKSSLMLRILNHAIGLGYHTVSLDFQQAEEAVFQTLDKFLRWFCANVSRQLQMPAKLDEYWDEDMGSKVSCTVYFQAYLLETSASPIVLGLNEVNRVFEYPKIAQEFLPLLRSWHEESKRIITMQKLRLIVLHSTEIYIPLKLTQSPFNVGLPIHIPGFNPEQVMLLADRYGIDWTKSSDGERLMKMVGGHPYLIRLALYHIAIGNLTLDELLESAPTMAGIYKNYLQGIWATLQEQPEIAAAFKQVIKMSRGVELEPILAYKLDSMGLVNLDGNYCTVSCNLYRQYFSS</sequence>
<name>A0A7C3ZX73_9CYAN</name>
<comment type="caution">
    <text evidence="2">The sequence shown here is derived from an EMBL/GenBank/DDBJ whole genome shotgun (WGS) entry which is preliminary data.</text>
</comment>
<protein>
    <recommendedName>
        <fullName evidence="1">vWA-MoxR associated protein N-terminal HTH domain-containing protein</fullName>
    </recommendedName>
</protein>
<evidence type="ECO:0000313" key="2">
    <source>
        <dbReference type="EMBL" id="HGG01989.1"/>
    </source>
</evidence>
<dbReference type="InterPro" id="IPR058651">
    <property type="entry name" value="HTH_VMAP-M9"/>
</dbReference>
<dbReference type="Pfam" id="PF26355">
    <property type="entry name" value="HTH_VMAP-M9"/>
    <property type="match status" value="1"/>
</dbReference>
<feature type="domain" description="vWA-MoxR associated protein N-terminal HTH" evidence="1">
    <location>
        <begin position="6"/>
        <end position="79"/>
    </location>
</feature>
<organism evidence="2">
    <name type="scientific">Planktothricoides sp. SpSt-374</name>
    <dbReference type="NCBI Taxonomy" id="2282167"/>
    <lineage>
        <taxon>Bacteria</taxon>
        <taxon>Bacillati</taxon>
        <taxon>Cyanobacteriota</taxon>
        <taxon>Cyanophyceae</taxon>
        <taxon>Oscillatoriophycideae</taxon>
        <taxon>Oscillatoriales</taxon>
        <taxon>Oscillatoriaceae</taxon>
        <taxon>Planktothricoides</taxon>
    </lineage>
</organism>
<dbReference type="InterPro" id="IPR027417">
    <property type="entry name" value="P-loop_NTPase"/>
</dbReference>
<gene>
    <name evidence="2" type="ORF">ENR15_15435</name>
</gene>
<proteinExistence type="predicted"/>
<dbReference type="Pfam" id="PF14516">
    <property type="entry name" value="AAA_35"/>
    <property type="match status" value="1"/>
</dbReference>
<reference evidence="2" key="1">
    <citation type="journal article" date="2020" name="mSystems">
        <title>Genome- and Community-Level Interaction Insights into Carbon Utilization and Element Cycling Functions of Hydrothermarchaeota in Hydrothermal Sediment.</title>
        <authorList>
            <person name="Zhou Z."/>
            <person name="Liu Y."/>
            <person name="Xu W."/>
            <person name="Pan J."/>
            <person name="Luo Z.H."/>
            <person name="Li M."/>
        </authorList>
    </citation>
    <scope>NUCLEOTIDE SEQUENCE [LARGE SCALE GENOMIC DNA]</scope>
    <source>
        <strain evidence="2">SpSt-374</strain>
    </source>
</reference>
<dbReference type="AlphaFoldDB" id="A0A7C3ZX73"/>
<dbReference type="SUPFAM" id="SSF52540">
    <property type="entry name" value="P-loop containing nucleoside triphosphate hydrolases"/>
    <property type="match status" value="1"/>
</dbReference>
<evidence type="ECO:0000259" key="1">
    <source>
        <dbReference type="Pfam" id="PF26355"/>
    </source>
</evidence>